<sequence length="214" mass="22611">MSGPLLARLGQLGRALLPRPCPGCGAQLGTQVGLCAACRVDLRARVEHFSPLRPRPEAHLLTLGPYSGARRRAVRALKYAQVRELAGVLGSALAAGVPAEWAVQAVIPVPLHPSRQRERGFNQAELLARALATGLGVPCVNALRRTQAGAQQARRRAAEREDLRGAFERGSAVLPPGAVLLVDDVFTTGQTGLACQEVLRVAGVPAVYMAVVAR</sequence>
<dbReference type="PANTHER" id="PTHR47505:SF1">
    <property type="entry name" value="DNA UTILIZATION PROTEIN YHGH"/>
    <property type="match status" value="1"/>
</dbReference>
<dbReference type="InterPro" id="IPR051910">
    <property type="entry name" value="ComF/GntX_DNA_util-trans"/>
</dbReference>
<comment type="similarity">
    <text evidence="1">Belongs to the ComF/GntX family.</text>
</comment>
<dbReference type="InterPro" id="IPR000836">
    <property type="entry name" value="PRTase_dom"/>
</dbReference>
<evidence type="ECO:0000313" key="2">
    <source>
        <dbReference type="EMBL" id="MVN87310.1"/>
    </source>
</evidence>
<protein>
    <submittedName>
        <fullName evidence="2">ComF family protein</fullName>
    </submittedName>
</protein>
<dbReference type="EMBL" id="WQLB01000013">
    <property type="protein sequence ID" value="MVN87310.1"/>
    <property type="molecule type" value="Genomic_DNA"/>
</dbReference>
<keyword evidence="3" id="KW-1185">Reference proteome</keyword>
<reference evidence="2 3" key="1">
    <citation type="submission" date="2019-12" db="EMBL/GenBank/DDBJ databases">
        <title>Deinococcus sp. HMF7620 Genome sequencing and assembly.</title>
        <authorList>
            <person name="Kang H."/>
            <person name="Kim H."/>
            <person name="Joh K."/>
        </authorList>
    </citation>
    <scope>NUCLEOTIDE SEQUENCE [LARGE SCALE GENOMIC DNA]</scope>
    <source>
        <strain evidence="2 3">HMF7620</strain>
    </source>
</reference>
<organism evidence="2 3">
    <name type="scientific">Deinococcus arboris</name>
    <dbReference type="NCBI Taxonomy" id="2682977"/>
    <lineage>
        <taxon>Bacteria</taxon>
        <taxon>Thermotogati</taxon>
        <taxon>Deinococcota</taxon>
        <taxon>Deinococci</taxon>
        <taxon>Deinococcales</taxon>
        <taxon>Deinococcaceae</taxon>
        <taxon>Deinococcus</taxon>
    </lineage>
</organism>
<comment type="caution">
    <text evidence="2">The sequence shown here is derived from an EMBL/GenBank/DDBJ whole genome shotgun (WGS) entry which is preliminary data.</text>
</comment>
<accession>A0A7C9HYL3</accession>
<evidence type="ECO:0000256" key="1">
    <source>
        <dbReference type="ARBA" id="ARBA00008007"/>
    </source>
</evidence>
<proteinExistence type="inferred from homology"/>
<dbReference type="RefSeq" id="WP_157459367.1">
    <property type="nucleotide sequence ID" value="NZ_WQLB01000013.1"/>
</dbReference>
<dbReference type="InterPro" id="IPR029057">
    <property type="entry name" value="PRTase-like"/>
</dbReference>
<dbReference type="Gene3D" id="3.40.50.2020">
    <property type="match status" value="1"/>
</dbReference>
<evidence type="ECO:0000313" key="3">
    <source>
        <dbReference type="Proteomes" id="UP000483286"/>
    </source>
</evidence>
<name>A0A7C9HYL3_9DEIO</name>
<dbReference type="Proteomes" id="UP000483286">
    <property type="component" value="Unassembled WGS sequence"/>
</dbReference>
<gene>
    <name evidence="2" type="ORF">GO986_11055</name>
</gene>
<dbReference type="SUPFAM" id="SSF53271">
    <property type="entry name" value="PRTase-like"/>
    <property type="match status" value="1"/>
</dbReference>
<dbReference type="AlphaFoldDB" id="A0A7C9HYL3"/>
<dbReference type="PANTHER" id="PTHR47505">
    <property type="entry name" value="DNA UTILIZATION PROTEIN YHGH"/>
    <property type="match status" value="1"/>
</dbReference>
<dbReference type="CDD" id="cd06223">
    <property type="entry name" value="PRTases_typeI"/>
    <property type="match status" value="1"/>
</dbReference>